<protein>
    <submittedName>
        <fullName evidence="1">Uncharacterized protein</fullName>
    </submittedName>
</protein>
<proteinExistence type="predicted"/>
<gene>
    <name evidence="1" type="ORF">VNO80_18943</name>
</gene>
<dbReference type="Proteomes" id="UP001374584">
    <property type="component" value="Unassembled WGS sequence"/>
</dbReference>
<evidence type="ECO:0000313" key="2">
    <source>
        <dbReference type="Proteomes" id="UP001374584"/>
    </source>
</evidence>
<comment type="caution">
    <text evidence="1">The sequence shown here is derived from an EMBL/GenBank/DDBJ whole genome shotgun (WGS) entry which is preliminary data.</text>
</comment>
<sequence length="81" mass="9392">MILNYEHNPLLHPHHFDLHFLALVTRIMRDEVKFVAGKSWNLLSLVVRVASVIASLIFSCVQSQFYPYMQECQGVKVEAFD</sequence>
<accession>A0AAN9QWW2</accession>
<reference evidence="1 2" key="1">
    <citation type="submission" date="2024-01" db="EMBL/GenBank/DDBJ databases">
        <title>The genomes of 5 underutilized Papilionoideae crops provide insights into root nodulation and disease resistanc.</title>
        <authorList>
            <person name="Jiang F."/>
        </authorList>
    </citation>
    <scope>NUCLEOTIDE SEQUENCE [LARGE SCALE GENOMIC DNA]</scope>
    <source>
        <strain evidence="1">JINMINGXINNONG_FW02</strain>
        <tissue evidence="1">Leaves</tissue>
    </source>
</reference>
<organism evidence="1 2">
    <name type="scientific">Phaseolus coccineus</name>
    <name type="common">Scarlet runner bean</name>
    <name type="synonym">Phaseolus multiflorus</name>
    <dbReference type="NCBI Taxonomy" id="3886"/>
    <lineage>
        <taxon>Eukaryota</taxon>
        <taxon>Viridiplantae</taxon>
        <taxon>Streptophyta</taxon>
        <taxon>Embryophyta</taxon>
        <taxon>Tracheophyta</taxon>
        <taxon>Spermatophyta</taxon>
        <taxon>Magnoliopsida</taxon>
        <taxon>eudicotyledons</taxon>
        <taxon>Gunneridae</taxon>
        <taxon>Pentapetalae</taxon>
        <taxon>rosids</taxon>
        <taxon>fabids</taxon>
        <taxon>Fabales</taxon>
        <taxon>Fabaceae</taxon>
        <taxon>Papilionoideae</taxon>
        <taxon>50 kb inversion clade</taxon>
        <taxon>NPAAA clade</taxon>
        <taxon>indigoferoid/millettioid clade</taxon>
        <taxon>Phaseoleae</taxon>
        <taxon>Phaseolus</taxon>
    </lineage>
</organism>
<name>A0AAN9QWW2_PHACN</name>
<keyword evidence="2" id="KW-1185">Reference proteome</keyword>
<dbReference type="EMBL" id="JAYMYR010000007">
    <property type="protein sequence ID" value="KAK7353495.1"/>
    <property type="molecule type" value="Genomic_DNA"/>
</dbReference>
<evidence type="ECO:0000313" key="1">
    <source>
        <dbReference type="EMBL" id="KAK7353495.1"/>
    </source>
</evidence>
<dbReference type="AlphaFoldDB" id="A0AAN9QWW2"/>